<organism evidence="1 2">
    <name type="scientific">Athelia psychrophila</name>
    <dbReference type="NCBI Taxonomy" id="1759441"/>
    <lineage>
        <taxon>Eukaryota</taxon>
        <taxon>Fungi</taxon>
        <taxon>Dikarya</taxon>
        <taxon>Basidiomycota</taxon>
        <taxon>Agaricomycotina</taxon>
        <taxon>Agaricomycetes</taxon>
        <taxon>Agaricomycetidae</taxon>
        <taxon>Atheliales</taxon>
        <taxon>Atheliaceae</taxon>
        <taxon>Athelia</taxon>
    </lineage>
</organism>
<reference evidence="1 2" key="1">
    <citation type="journal article" date="2016" name="Mol. Biol. Evol.">
        <title>Comparative Genomics of Early-Diverging Mushroom-Forming Fungi Provides Insights into the Origins of Lignocellulose Decay Capabilities.</title>
        <authorList>
            <person name="Nagy L.G."/>
            <person name="Riley R."/>
            <person name="Tritt A."/>
            <person name="Adam C."/>
            <person name="Daum C."/>
            <person name="Floudas D."/>
            <person name="Sun H."/>
            <person name="Yadav J.S."/>
            <person name="Pangilinan J."/>
            <person name="Larsson K.H."/>
            <person name="Matsuura K."/>
            <person name="Barry K."/>
            <person name="Labutti K."/>
            <person name="Kuo R."/>
            <person name="Ohm R.A."/>
            <person name="Bhattacharya S.S."/>
            <person name="Shirouzu T."/>
            <person name="Yoshinaga Y."/>
            <person name="Martin F.M."/>
            <person name="Grigoriev I.V."/>
            <person name="Hibbett D.S."/>
        </authorList>
    </citation>
    <scope>NUCLEOTIDE SEQUENCE [LARGE SCALE GENOMIC DNA]</scope>
    <source>
        <strain evidence="1 2">CBS 109695</strain>
    </source>
</reference>
<name>A0A166EJI3_9AGAM</name>
<evidence type="ECO:0008006" key="3">
    <source>
        <dbReference type="Google" id="ProtNLM"/>
    </source>
</evidence>
<dbReference type="Proteomes" id="UP000076532">
    <property type="component" value="Unassembled WGS sequence"/>
</dbReference>
<dbReference type="SUPFAM" id="SSF52058">
    <property type="entry name" value="L domain-like"/>
    <property type="match status" value="1"/>
</dbReference>
<dbReference type="Gene3D" id="3.80.10.10">
    <property type="entry name" value="Ribonuclease Inhibitor"/>
    <property type="match status" value="1"/>
</dbReference>
<evidence type="ECO:0000313" key="1">
    <source>
        <dbReference type="EMBL" id="KZP15827.1"/>
    </source>
</evidence>
<dbReference type="OrthoDB" id="2748248at2759"/>
<proteinExistence type="predicted"/>
<protein>
    <recommendedName>
        <fullName evidence="3">F-box domain-containing protein</fullName>
    </recommendedName>
</protein>
<gene>
    <name evidence="1" type="ORF">FIBSPDRAFT_74972</name>
</gene>
<evidence type="ECO:0000313" key="2">
    <source>
        <dbReference type="Proteomes" id="UP000076532"/>
    </source>
</evidence>
<dbReference type="AlphaFoldDB" id="A0A166EJI3"/>
<dbReference type="InterPro" id="IPR032675">
    <property type="entry name" value="LRR_dom_sf"/>
</dbReference>
<accession>A0A166EJI3</accession>
<keyword evidence="2" id="KW-1185">Reference proteome</keyword>
<sequence length="266" mass="30081">MPISNLHDEILQITFEFGTLLQQQDQPHFGSLVSHVTRRWRRTALATPLLWTKILFEKNPYGSAYPERQIDRAAAFLARSMPLPVDVDIEGVEEEDFDHSDDAAPAFLQLIIIHIGRCRRLNITDGDRQGMAVINILTYIPFQAAPILNSIKVGHNYDETWGPKRPLFQLGAPHLMTADIEGISIPSIPDFLSNLQHLTSLRISVTFNQDIPGATYNKLRDSLMALPSLNHLDLTIHDIFMDMEPRLPIILPTLHFLQLDGDVGSY</sequence>
<dbReference type="EMBL" id="KV417600">
    <property type="protein sequence ID" value="KZP15827.1"/>
    <property type="molecule type" value="Genomic_DNA"/>
</dbReference>